<accession>A0AAU8K8Z2</accession>
<reference evidence="1" key="1">
    <citation type="submission" date="2024-06" db="EMBL/GenBank/DDBJ databases">
        <title>The genome sequences of Kitasatospora sp. strain HUAS MG31.</title>
        <authorList>
            <person name="Mo P."/>
        </authorList>
    </citation>
    <scope>NUCLEOTIDE SEQUENCE</scope>
    <source>
        <strain evidence="1">HUAS MG31</strain>
    </source>
</reference>
<dbReference type="RefSeq" id="WP_354644683.1">
    <property type="nucleotide sequence ID" value="NZ_CP159872.1"/>
</dbReference>
<dbReference type="AlphaFoldDB" id="A0AAU8K8Z2"/>
<evidence type="ECO:0000313" key="1">
    <source>
        <dbReference type="EMBL" id="XCM83746.1"/>
    </source>
</evidence>
<dbReference type="SUPFAM" id="SSF55961">
    <property type="entry name" value="Bet v1-like"/>
    <property type="match status" value="1"/>
</dbReference>
<sequence>MAVLNIHERVLPATAGEVGALIDGLAGAEDRLWPADAWPPMRLDAGLAPGSSGGHGPVRYTVTAFTPGQWVRFAFTAPRGLHGFHELSAHPRGDGTVRLCHTLAATLRGPARLTWPLFYRWMHDALLEDSLDRAERTLTGTVRRPTRHSRYVRLLRRAAARRR</sequence>
<name>A0AAU8K8Z2_9ACTN</name>
<dbReference type="KEGG" id="kcm:ABWK59_34915"/>
<protein>
    <submittedName>
        <fullName evidence="1">SRPBCC family protein</fullName>
    </submittedName>
</protein>
<gene>
    <name evidence="1" type="ORF">ABWK59_34915</name>
</gene>
<proteinExistence type="predicted"/>
<organism evidence="1">
    <name type="scientific">Kitasatospora camelliae</name>
    <dbReference type="NCBI Taxonomy" id="3156397"/>
    <lineage>
        <taxon>Bacteria</taxon>
        <taxon>Bacillati</taxon>
        <taxon>Actinomycetota</taxon>
        <taxon>Actinomycetes</taxon>
        <taxon>Kitasatosporales</taxon>
        <taxon>Streptomycetaceae</taxon>
        <taxon>Kitasatospora</taxon>
    </lineage>
</organism>
<dbReference type="EMBL" id="CP159872">
    <property type="protein sequence ID" value="XCM83746.1"/>
    <property type="molecule type" value="Genomic_DNA"/>
</dbReference>